<dbReference type="Proteomes" id="UP000304148">
    <property type="component" value="Chromosome"/>
</dbReference>
<dbReference type="AlphaFoldDB" id="A0A383R867"/>
<evidence type="ECO:0000256" key="4">
    <source>
        <dbReference type="ARBA" id="ARBA00022695"/>
    </source>
</evidence>
<dbReference type="InterPro" id="IPR006295">
    <property type="entry name" value="DNA_primase_DnaG"/>
</dbReference>
<keyword evidence="10 12" id="KW-0238">DNA-binding</keyword>
<dbReference type="InterPro" id="IPR013264">
    <property type="entry name" value="DNAG_N"/>
</dbReference>
<evidence type="ECO:0000313" key="16">
    <source>
        <dbReference type="EMBL" id="MCY9530938.1"/>
    </source>
</evidence>
<evidence type="ECO:0000256" key="10">
    <source>
        <dbReference type="ARBA" id="ARBA00023125"/>
    </source>
</evidence>
<accession>A0A383R867</accession>
<dbReference type="EC" id="2.7.7.101" evidence="12"/>
<dbReference type="PANTHER" id="PTHR30313">
    <property type="entry name" value="DNA PRIMASE"/>
    <property type="match status" value="1"/>
</dbReference>
<dbReference type="GO" id="GO:0006269">
    <property type="term" value="P:DNA replication, synthesis of primer"/>
    <property type="evidence" value="ECO:0007669"/>
    <property type="project" value="UniProtKB-UniRule"/>
</dbReference>
<dbReference type="InterPro" id="IPR037068">
    <property type="entry name" value="DNA_primase_core_N_sf"/>
</dbReference>
<dbReference type="InterPro" id="IPR002694">
    <property type="entry name" value="Znf_CHC2"/>
</dbReference>
<dbReference type="InterPro" id="IPR034151">
    <property type="entry name" value="TOPRIM_DnaG_bac"/>
</dbReference>
<dbReference type="PROSITE" id="PS50880">
    <property type="entry name" value="TOPRIM"/>
    <property type="match status" value="1"/>
</dbReference>
<keyword evidence="1 12" id="KW-0240">DNA-directed RNA polymerase</keyword>
<name>A0A383R867_PAEAL</name>
<feature type="domain" description="Toprim" evidence="15">
    <location>
        <begin position="265"/>
        <end position="344"/>
    </location>
</feature>
<proteinExistence type="inferred from homology"/>
<dbReference type="GO" id="GO:0008270">
    <property type="term" value="F:zinc ion binding"/>
    <property type="evidence" value="ECO:0007669"/>
    <property type="project" value="UniProtKB-UniRule"/>
</dbReference>
<keyword evidence="3 12" id="KW-0808">Transferase</keyword>
<evidence type="ECO:0000313" key="19">
    <source>
        <dbReference type="Proteomes" id="UP001527090"/>
    </source>
</evidence>
<dbReference type="InterPro" id="IPR006171">
    <property type="entry name" value="TOPRIM_dom"/>
</dbReference>
<dbReference type="EMBL" id="LS992241">
    <property type="protein sequence ID" value="SYX82539.1"/>
    <property type="molecule type" value="Genomic_DNA"/>
</dbReference>
<protein>
    <recommendedName>
        <fullName evidence="12 13">DNA primase</fullName>
        <ecNumber evidence="12">2.7.7.101</ecNumber>
    </recommendedName>
</protein>
<evidence type="ECO:0000313" key="17">
    <source>
        <dbReference type="EMBL" id="SYX82539.1"/>
    </source>
</evidence>
<evidence type="ECO:0000256" key="6">
    <source>
        <dbReference type="ARBA" id="ARBA00022723"/>
    </source>
</evidence>
<comment type="domain">
    <text evidence="12">Contains an N-terminal zinc-binding domain, a central core domain that contains the primase activity, and a C-terminal DnaB-binding domain.</text>
</comment>
<dbReference type="RefSeq" id="WP_028531287.1">
    <property type="nucleotide sequence ID" value="NZ_JAMDLY010000014.1"/>
</dbReference>
<evidence type="ECO:0000256" key="1">
    <source>
        <dbReference type="ARBA" id="ARBA00022478"/>
    </source>
</evidence>
<keyword evidence="8 12" id="KW-0862">Zinc</keyword>
<dbReference type="SUPFAM" id="SSF56731">
    <property type="entry name" value="DNA primase core"/>
    <property type="match status" value="1"/>
</dbReference>
<dbReference type="GO" id="GO:0000428">
    <property type="term" value="C:DNA-directed RNA polymerase complex"/>
    <property type="evidence" value="ECO:0007669"/>
    <property type="project" value="UniProtKB-KW"/>
</dbReference>
<dbReference type="GO" id="GO:1990077">
    <property type="term" value="C:primosome complex"/>
    <property type="evidence" value="ECO:0007669"/>
    <property type="project" value="UniProtKB-KW"/>
</dbReference>
<dbReference type="HAMAP" id="MF_00974">
    <property type="entry name" value="DNA_primase_DnaG"/>
    <property type="match status" value="1"/>
</dbReference>
<evidence type="ECO:0000256" key="8">
    <source>
        <dbReference type="ARBA" id="ARBA00022833"/>
    </source>
</evidence>
<gene>
    <name evidence="12 17" type="primary">dnaG</name>
    <name evidence="16" type="ORF">M5X04_16635</name>
    <name evidence="17" type="ORF">PBLR_10961</name>
</gene>
<dbReference type="SMART" id="SM00400">
    <property type="entry name" value="ZnF_CHCC"/>
    <property type="match status" value="1"/>
</dbReference>
<keyword evidence="11 12" id="KW-0804">Transcription</keyword>
<dbReference type="InterPro" id="IPR036977">
    <property type="entry name" value="DNA_primase_Znf_CHC2"/>
</dbReference>
<keyword evidence="2 12" id="KW-0639">Primosome</keyword>
<dbReference type="Pfam" id="PF13155">
    <property type="entry name" value="Toprim_2"/>
    <property type="match status" value="1"/>
</dbReference>
<evidence type="ECO:0000313" key="18">
    <source>
        <dbReference type="Proteomes" id="UP000304148"/>
    </source>
</evidence>
<evidence type="ECO:0000256" key="3">
    <source>
        <dbReference type="ARBA" id="ARBA00022679"/>
    </source>
</evidence>
<evidence type="ECO:0000256" key="5">
    <source>
        <dbReference type="ARBA" id="ARBA00022705"/>
    </source>
</evidence>
<dbReference type="Gene3D" id="3.90.980.10">
    <property type="entry name" value="DNA primase, catalytic core, N-terminal domain"/>
    <property type="match status" value="1"/>
</dbReference>
<dbReference type="SMART" id="SM00493">
    <property type="entry name" value="TOPRIM"/>
    <property type="match status" value="1"/>
</dbReference>
<dbReference type="FunFam" id="3.90.980.10:FF:000001">
    <property type="entry name" value="DNA primase"/>
    <property type="match status" value="1"/>
</dbReference>
<evidence type="ECO:0000256" key="11">
    <source>
        <dbReference type="ARBA" id="ARBA00023163"/>
    </source>
</evidence>
<dbReference type="PANTHER" id="PTHR30313:SF2">
    <property type="entry name" value="DNA PRIMASE"/>
    <property type="match status" value="1"/>
</dbReference>
<keyword evidence="7 12" id="KW-0863">Zinc-finger</keyword>
<keyword evidence="19" id="KW-1185">Reference proteome</keyword>
<dbReference type="Proteomes" id="UP001527090">
    <property type="component" value="Unassembled WGS sequence"/>
</dbReference>
<keyword evidence="6 12" id="KW-0479">Metal-binding</keyword>
<evidence type="ECO:0000256" key="14">
    <source>
        <dbReference type="PIRSR" id="PIRSR002811-1"/>
    </source>
</evidence>
<keyword evidence="4 12" id="KW-0548">Nucleotidyltransferase</keyword>
<comment type="similarity">
    <text evidence="12 13">Belongs to the DnaG primase family.</text>
</comment>
<reference evidence="18" key="1">
    <citation type="submission" date="2018-08" db="EMBL/GenBank/DDBJ databases">
        <authorList>
            <person name="Chevrot R."/>
        </authorList>
    </citation>
    <scope>NUCLEOTIDE SEQUENCE [LARGE SCALE GENOMIC DNA]</scope>
</reference>
<dbReference type="Gene3D" id="3.40.1360.10">
    <property type="match status" value="1"/>
</dbReference>
<reference evidence="16 19" key="3">
    <citation type="submission" date="2022-05" db="EMBL/GenBank/DDBJ databases">
        <title>Genome Sequencing of Bee-Associated Microbes.</title>
        <authorList>
            <person name="Dunlap C."/>
        </authorList>
    </citation>
    <scope>NUCLEOTIDE SEQUENCE [LARGE SCALE GENOMIC DNA]</scope>
    <source>
        <strain evidence="16 19">NRRL NRS-750</strain>
    </source>
</reference>
<comment type="function">
    <text evidence="12 13">RNA polymerase that catalyzes the synthesis of short RNA molecules used as primers for DNA polymerase during DNA replication.</text>
</comment>
<keyword evidence="9" id="KW-0460">Magnesium</keyword>
<dbReference type="Pfam" id="PF08275">
    <property type="entry name" value="DNAG_N"/>
    <property type="match status" value="1"/>
</dbReference>
<evidence type="ECO:0000256" key="7">
    <source>
        <dbReference type="ARBA" id="ARBA00022771"/>
    </source>
</evidence>
<dbReference type="InterPro" id="IPR019475">
    <property type="entry name" value="DNA_primase_DnaB-bd"/>
</dbReference>
<comment type="catalytic activity">
    <reaction evidence="12">
        <text>ssDNA + n NTP = ssDNA/pppN(pN)n-1 hybrid + (n-1) diphosphate.</text>
        <dbReference type="EC" id="2.7.7.101"/>
    </reaction>
</comment>
<comment type="cofactor">
    <cofactor evidence="12 13 14">
        <name>Zn(2+)</name>
        <dbReference type="ChEBI" id="CHEBI:29105"/>
    </cofactor>
    <text evidence="12 13 14">Binds 1 zinc ion per monomer.</text>
</comment>
<evidence type="ECO:0000256" key="12">
    <source>
        <dbReference type="HAMAP-Rule" id="MF_00974"/>
    </source>
</evidence>
<dbReference type="Gene3D" id="6.10.140.360">
    <property type="match status" value="1"/>
</dbReference>
<evidence type="ECO:0000259" key="15">
    <source>
        <dbReference type="PROSITE" id="PS50880"/>
    </source>
</evidence>
<reference evidence="17" key="2">
    <citation type="submission" date="2018-08" db="EMBL/GenBank/DDBJ databases">
        <authorList>
            <person name="Ferrada E.E."/>
            <person name="Latorre B.A."/>
        </authorList>
    </citation>
    <scope>NUCLEOTIDE SEQUENCE</scope>
    <source>
        <strain evidence="17">Paenibacillus B-LR1</strain>
    </source>
</reference>
<dbReference type="Gene3D" id="1.10.860.10">
    <property type="entry name" value="DNAb Helicase, Chain A"/>
    <property type="match status" value="1"/>
</dbReference>
<organism evidence="17 18">
    <name type="scientific">Paenibacillus alvei</name>
    <name type="common">Bacillus alvei</name>
    <dbReference type="NCBI Taxonomy" id="44250"/>
    <lineage>
        <taxon>Bacteria</taxon>
        <taxon>Bacillati</taxon>
        <taxon>Bacillota</taxon>
        <taxon>Bacilli</taxon>
        <taxon>Bacillales</taxon>
        <taxon>Paenibacillaceae</taxon>
        <taxon>Paenibacillus</taxon>
    </lineage>
</organism>
<dbReference type="InterPro" id="IPR016136">
    <property type="entry name" value="DNA_helicase_N/primase_C"/>
</dbReference>
<dbReference type="FunFam" id="3.90.580.10:FF:000001">
    <property type="entry name" value="DNA primase"/>
    <property type="match status" value="1"/>
</dbReference>
<dbReference type="EMBL" id="JAMDLY010000014">
    <property type="protein sequence ID" value="MCY9530938.1"/>
    <property type="molecule type" value="Genomic_DNA"/>
</dbReference>
<dbReference type="NCBIfam" id="TIGR01391">
    <property type="entry name" value="dnaG"/>
    <property type="match status" value="1"/>
</dbReference>
<dbReference type="Pfam" id="PF01807">
    <property type="entry name" value="Zn_ribbon_DnaG"/>
    <property type="match status" value="1"/>
</dbReference>
<dbReference type="SUPFAM" id="SSF57783">
    <property type="entry name" value="Zinc beta-ribbon"/>
    <property type="match status" value="1"/>
</dbReference>
<evidence type="ECO:0000256" key="9">
    <source>
        <dbReference type="ARBA" id="ARBA00022842"/>
    </source>
</evidence>
<feature type="zinc finger region" description="CHC2-type" evidence="12 14">
    <location>
        <begin position="42"/>
        <end position="66"/>
    </location>
</feature>
<dbReference type="Gene3D" id="3.90.580.10">
    <property type="entry name" value="Zinc finger, CHC2-type domain"/>
    <property type="match status" value="1"/>
</dbReference>
<dbReference type="Pfam" id="PF10410">
    <property type="entry name" value="DnaB_bind"/>
    <property type="match status" value="1"/>
</dbReference>
<comment type="subunit">
    <text evidence="12">Monomer. Interacts with DnaB.</text>
</comment>
<dbReference type="GO" id="GO:0003899">
    <property type="term" value="F:DNA-directed RNA polymerase activity"/>
    <property type="evidence" value="ECO:0007669"/>
    <property type="project" value="UniProtKB-UniRule"/>
</dbReference>
<dbReference type="CDD" id="cd03364">
    <property type="entry name" value="TOPRIM_DnaG_primases"/>
    <property type="match status" value="1"/>
</dbReference>
<dbReference type="InterPro" id="IPR050219">
    <property type="entry name" value="DnaG_primase"/>
</dbReference>
<dbReference type="InterPro" id="IPR030846">
    <property type="entry name" value="DnaG_bac"/>
</dbReference>
<evidence type="ECO:0000256" key="13">
    <source>
        <dbReference type="PIRNR" id="PIRNR002811"/>
    </source>
</evidence>
<sequence length="615" mass="69521">MNGYGLIPDEVRDEVLKRNDIVDIVGQYVHLSKNGKYLKGLCPFHSEKTPSFTVTPEKQIFHCYGCGKSGTAIQFVMGLEGYSYPEAITHLAELAGIPITWGSGDSYAERNPRNEAKDRLIEAHELTAKMYHYILMNTTEGQEALRYLRERGINDKLIEQFQIGYAPPNWDMIVKFLTKRQFDLALVEKGGIVSARTNGEGYVDRFRNRVMFPIWDRRGRIVGFAGRVLDGSQPKYLNSPETMLFNKSKLLYNVHQARPHIKRSGEIVLFEGFADVIQAWEAQVMNGVATMGTALTSEHVQLLKQLGDSVTLCYDGDDAGQAAAMKSIDLLEGSGLHVAVAMLPDRMDPDEFIKAHGAERFRHAIIASAVTPTKFKLISLRRNHILLEDDGKRRFKDAALRVVAQVESPVEREMHLKELASLLELSGDSAIASLKQECANIRQKLQKNNQNGDNQDNWWNNVRNDKQVISPPVLRPAYVYAERSLLALMFQDIEVSNYVERNLGEQFNVDDHAALAAYLYAYYAQGKEPDFSCYLATLQDDRLEKTAASISMAEVPLRNDTALLDDYIGQILKVPRHREIERKKEEMVQAERSGDILRAAQIAQDIIALEQQLKR</sequence>
<dbReference type="GO" id="GO:0005737">
    <property type="term" value="C:cytoplasm"/>
    <property type="evidence" value="ECO:0007669"/>
    <property type="project" value="TreeGrafter"/>
</dbReference>
<keyword evidence="5 12" id="KW-0235">DNA replication</keyword>
<dbReference type="GO" id="GO:0003677">
    <property type="term" value="F:DNA binding"/>
    <property type="evidence" value="ECO:0007669"/>
    <property type="project" value="UniProtKB-KW"/>
</dbReference>
<dbReference type="PIRSF" id="PIRSF002811">
    <property type="entry name" value="DnaG"/>
    <property type="match status" value="1"/>
</dbReference>
<evidence type="ECO:0000256" key="2">
    <source>
        <dbReference type="ARBA" id="ARBA00022515"/>
    </source>
</evidence>